<dbReference type="GO" id="GO:0042256">
    <property type="term" value="P:cytosolic ribosome assembly"/>
    <property type="evidence" value="ECO:0007669"/>
    <property type="project" value="UniProtKB-UniRule"/>
</dbReference>
<dbReference type="InterPro" id="IPR043519">
    <property type="entry name" value="NT_sf"/>
</dbReference>
<dbReference type="EMBL" id="AP018227">
    <property type="protein sequence ID" value="BAY83399.1"/>
    <property type="molecule type" value="Genomic_DNA"/>
</dbReference>
<name>A0A1Z4LQ87_9CYAN</name>
<dbReference type="Proteomes" id="UP000218418">
    <property type="component" value="Chromosome"/>
</dbReference>
<protein>
    <recommendedName>
        <fullName evidence="2">Ribosomal silencing factor RsfS</fullName>
    </recommendedName>
</protein>
<evidence type="ECO:0000313" key="3">
    <source>
        <dbReference type="EMBL" id="BAY83399.1"/>
    </source>
</evidence>
<organism evidence="3 4">
    <name type="scientific">Calothrix parasitica NIES-267</name>
    <dbReference type="NCBI Taxonomy" id="1973488"/>
    <lineage>
        <taxon>Bacteria</taxon>
        <taxon>Bacillati</taxon>
        <taxon>Cyanobacteriota</taxon>
        <taxon>Cyanophyceae</taxon>
        <taxon>Nostocales</taxon>
        <taxon>Calotrichaceae</taxon>
        <taxon>Calothrix</taxon>
    </lineage>
</organism>
<dbReference type="AlphaFoldDB" id="A0A1Z4LQ87"/>
<keyword evidence="2" id="KW-0963">Cytoplasm</keyword>
<gene>
    <name evidence="2" type="primary">rsfS</name>
    <name evidence="3" type="ORF">NIES267_28870</name>
</gene>
<dbReference type="Pfam" id="PF02410">
    <property type="entry name" value="RsfS"/>
    <property type="match status" value="1"/>
</dbReference>
<sequence>MSDYSQADLQSEFVAVTNRRIDSQQLDTEDLSVAKLASTIAEAGLDRKAGDMLVLRVRDVSYLADYFVMMTGYSNVQVRAIANSIELEVEEKCERKPLRTEGKTEASWILLDYGEVIVHVMMPNEREFYDLEAFWGHAERVDFQVSEKGGG</sequence>
<dbReference type="GO" id="GO:0043023">
    <property type="term" value="F:ribosomal large subunit binding"/>
    <property type="evidence" value="ECO:0007669"/>
    <property type="project" value="TreeGrafter"/>
</dbReference>
<dbReference type="GO" id="GO:0005737">
    <property type="term" value="C:cytoplasm"/>
    <property type="evidence" value="ECO:0007669"/>
    <property type="project" value="UniProtKB-SubCell"/>
</dbReference>
<dbReference type="OrthoDB" id="9793681at2"/>
<dbReference type="GO" id="GO:0090071">
    <property type="term" value="P:negative regulation of ribosome biogenesis"/>
    <property type="evidence" value="ECO:0007669"/>
    <property type="project" value="UniProtKB-UniRule"/>
</dbReference>
<dbReference type="GO" id="GO:0017148">
    <property type="term" value="P:negative regulation of translation"/>
    <property type="evidence" value="ECO:0007669"/>
    <property type="project" value="UniProtKB-UniRule"/>
</dbReference>
<keyword evidence="2" id="KW-0678">Repressor</keyword>
<evidence type="ECO:0000313" key="4">
    <source>
        <dbReference type="Proteomes" id="UP000218418"/>
    </source>
</evidence>
<dbReference type="NCBIfam" id="TIGR00090">
    <property type="entry name" value="rsfS_iojap_ybeB"/>
    <property type="match status" value="1"/>
</dbReference>
<evidence type="ECO:0000256" key="2">
    <source>
        <dbReference type="HAMAP-Rule" id="MF_01477"/>
    </source>
</evidence>
<dbReference type="InterPro" id="IPR004394">
    <property type="entry name" value="Iojap/RsfS/C7orf30"/>
</dbReference>
<proteinExistence type="inferred from homology"/>
<evidence type="ECO:0000256" key="1">
    <source>
        <dbReference type="ARBA" id="ARBA00010574"/>
    </source>
</evidence>
<keyword evidence="4" id="KW-1185">Reference proteome</keyword>
<comment type="similarity">
    <text evidence="1 2">Belongs to the Iojap/RsfS family.</text>
</comment>
<dbReference type="HAMAP" id="MF_01477">
    <property type="entry name" value="Iojap_RsfS"/>
    <property type="match status" value="1"/>
</dbReference>
<keyword evidence="2" id="KW-0810">Translation regulation</keyword>
<reference evidence="3 4" key="1">
    <citation type="submission" date="2017-06" db="EMBL/GenBank/DDBJ databases">
        <title>Genome sequencing of cyanobaciteial culture collection at National Institute for Environmental Studies (NIES).</title>
        <authorList>
            <person name="Hirose Y."/>
            <person name="Shimura Y."/>
            <person name="Fujisawa T."/>
            <person name="Nakamura Y."/>
            <person name="Kawachi M."/>
        </authorList>
    </citation>
    <scope>NUCLEOTIDE SEQUENCE [LARGE SCALE GENOMIC DNA]</scope>
    <source>
        <strain evidence="3 4">NIES-267</strain>
    </source>
</reference>
<comment type="subcellular location">
    <subcellularLocation>
        <location evidence="2">Cytoplasm</location>
    </subcellularLocation>
</comment>
<dbReference type="PANTHER" id="PTHR21043:SF0">
    <property type="entry name" value="MITOCHONDRIAL ASSEMBLY OF RIBOSOMAL LARGE SUBUNIT PROTEIN 1"/>
    <property type="match status" value="1"/>
</dbReference>
<accession>A0A1Z4LQ87</accession>
<dbReference type="Gene3D" id="3.30.460.10">
    <property type="entry name" value="Beta Polymerase, domain 2"/>
    <property type="match status" value="1"/>
</dbReference>
<dbReference type="PANTHER" id="PTHR21043">
    <property type="entry name" value="IOJAP SUPERFAMILY ORTHOLOG"/>
    <property type="match status" value="1"/>
</dbReference>
<dbReference type="SUPFAM" id="SSF81301">
    <property type="entry name" value="Nucleotidyltransferase"/>
    <property type="match status" value="1"/>
</dbReference>
<comment type="subunit">
    <text evidence="2">Interacts with ribosomal protein uL14 (rplN).</text>
</comment>
<comment type="function">
    <text evidence="2">Functions as a ribosomal silencing factor. Interacts with ribosomal protein uL14 (rplN), blocking formation of intersubunit bridge B8. Prevents association of the 30S and 50S ribosomal subunits and the formation of functional ribosomes, thus repressing translation.</text>
</comment>